<keyword evidence="4 5" id="KW-0067">ATP-binding</keyword>
<dbReference type="InterPro" id="IPR017441">
    <property type="entry name" value="Protein_kinase_ATP_BS"/>
</dbReference>
<organism evidence="9 10">
    <name type="scientific">Paludibaculum fermentans</name>
    <dbReference type="NCBI Taxonomy" id="1473598"/>
    <lineage>
        <taxon>Bacteria</taxon>
        <taxon>Pseudomonadati</taxon>
        <taxon>Acidobacteriota</taxon>
        <taxon>Terriglobia</taxon>
        <taxon>Bryobacterales</taxon>
        <taxon>Bryobacteraceae</taxon>
        <taxon>Paludibaculum</taxon>
    </lineage>
</organism>
<keyword evidence="7" id="KW-1133">Transmembrane helix</keyword>
<dbReference type="CDD" id="cd14014">
    <property type="entry name" value="STKc_PknB_like"/>
    <property type="match status" value="1"/>
</dbReference>
<reference evidence="9 10" key="1">
    <citation type="submission" date="2020-10" db="EMBL/GenBank/DDBJ databases">
        <title>Complete genome sequence of Paludibaculum fermentans P105T, a facultatively anaerobic acidobacterium capable of dissimilatory Fe(III) reduction.</title>
        <authorList>
            <person name="Dedysh S.N."/>
            <person name="Beletsky A.V."/>
            <person name="Kulichevskaya I.S."/>
            <person name="Mardanov A.V."/>
            <person name="Ravin N.V."/>
        </authorList>
    </citation>
    <scope>NUCLEOTIDE SEQUENCE [LARGE SCALE GENOMIC DNA]</scope>
    <source>
        <strain evidence="9 10">P105</strain>
    </source>
</reference>
<evidence type="ECO:0000256" key="6">
    <source>
        <dbReference type="SAM" id="MobiDB-lite"/>
    </source>
</evidence>
<dbReference type="PROSITE" id="PS50011">
    <property type="entry name" value="PROTEIN_KINASE_DOM"/>
    <property type="match status" value="1"/>
</dbReference>
<evidence type="ECO:0000313" key="9">
    <source>
        <dbReference type="EMBL" id="QOY89012.1"/>
    </source>
</evidence>
<dbReference type="InterPro" id="IPR015943">
    <property type="entry name" value="WD40/YVTN_repeat-like_dom_sf"/>
</dbReference>
<dbReference type="InterPro" id="IPR000719">
    <property type="entry name" value="Prot_kinase_dom"/>
</dbReference>
<evidence type="ECO:0000256" key="7">
    <source>
        <dbReference type="SAM" id="Phobius"/>
    </source>
</evidence>
<gene>
    <name evidence="9" type="ORF">IRI77_03370</name>
</gene>
<keyword evidence="2 5" id="KW-0547">Nucleotide-binding</keyword>
<dbReference type="SUPFAM" id="SSF56112">
    <property type="entry name" value="Protein kinase-like (PK-like)"/>
    <property type="match status" value="1"/>
</dbReference>
<feature type="region of interest" description="Disordered" evidence="6">
    <location>
        <begin position="345"/>
        <end position="369"/>
    </location>
</feature>
<dbReference type="Proteomes" id="UP000593892">
    <property type="component" value="Chromosome"/>
</dbReference>
<evidence type="ECO:0000256" key="5">
    <source>
        <dbReference type="PROSITE-ProRule" id="PRU10141"/>
    </source>
</evidence>
<feature type="binding site" evidence="5">
    <location>
        <position position="35"/>
    </location>
    <ligand>
        <name>ATP</name>
        <dbReference type="ChEBI" id="CHEBI:30616"/>
    </ligand>
</feature>
<dbReference type="PROSITE" id="PS00107">
    <property type="entry name" value="PROTEIN_KINASE_ATP"/>
    <property type="match status" value="1"/>
</dbReference>
<dbReference type="GO" id="GO:0005524">
    <property type="term" value="F:ATP binding"/>
    <property type="evidence" value="ECO:0007669"/>
    <property type="project" value="UniProtKB-UniRule"/>
</dbReference>
<keyword evidence="1" id="KW-0808">Transferase</keyword>
<keyword evidence="10" id="KW-1185">Reference proteome</keyword>
<dbReference type="PROSITE" id="PS00108">
    <property type="entry name" value="PROTEIN_KINASE_ST"/>
    <property type="match status" value="1"/>
</dbReference>
<dbReference type="InterPro" id="IPR011047">
    <property type="entry name" value="Quinoprotein_ADH-like_sf"/>
</dbReference>
<dbReference type="Gene3D" id="2.130.10.10">
    <property type="entry name" value="YVTN repeat-like/Quinoprotein amine dehydrogenase"/>
    <property type="match status" value="1"/>
</dbReference>
<evidence type="ECO:0000259" key="8">
    <source>
        <dbReference type="PROSITE" id="PS50011"/>
    </source>
</evidence>
<dbReference type="SUPFAM" id="SSF50998">
    <property type="entry name" value="Quinoprotein alcohol dehydrogenase-like"/>
    <property type="match status" value="1"/>
</dbReference>
<evidence type="ECO:0000256" key="3">
    <source>
        <dbReference type="ARBA" id="ARBA00022777"/>
    </source>
</evidence>
<evidence type="ECO:0000256" key="1">
    <source>
        <dbReference type="ARBA" id="ARBA00022679"/>
    </source>
</evidence>
<dbReference type="PANTHER" id="PTHR43289:SF6">
    <property type="entry name" value="SERINE_THREONINE-PROTEIN KINASE NEKL-3"/>
    <property type="match status" value="1"/>
</dbReference>
<dbReference type="InterPro" id="IPR011009">
    <property type="entry name" value="Kinase-like_dom_sf"/>
</dbReference>
<evidence type="ECO:0000256" key="2">
    <source>
        <dbReference type="ARBA" id="ARBA00022741"/>
    </source>
</evidence>
<dbReference type="Gene3D" id="1.10.510.10">
    <property type="entry name" value="Transferase(Phosphotransferase) domain 1"/>
    <property type="match status" value="1"/>
</dbReference>
<dbReference type="PANTHER" id="PTHR43289">
    <property type="entry name" value="MITOGEN-ACTIVATED PROTEIN KINASE KINASE KINASE 20-RELATED"/>
    <property type="match status" value="1"/>
</dbReference>
<dbReference type="GO" id="GO:0004674">
    <property type="term" value="F:protein serine/threonine kinase activity"/>
    <property type="evidence" value="ECO:0007669"/>
    <property type="project" value="TreeGrafter"/>
</dbReference>
<dbReference type="Gene3D" id="3.30.200.20">
    <property type="entry name" value="Phosphorylase Kinase, domain 1"/>
    <property type="match status" value="1"/>
</dbReference>
<dbReference type="KEGG" id="pfer:IRI77_03370"/>
<feature type="domain" description="Protein kinase" evidence="8">
    <location>
        <begin position="6"/>
        <end position="286"/>
    </location>
</feature>
<name>A0A7S7NSH1_PALFE</name>
<proteinExistence type="predicted"/>
<keyword evidence="3 9" id="KW-0418">Kinase</keyword>
<dbReference type="EMBL" id="CP063849">
    <property type="protein sequence ID" value="QOY89012.1"/>
    <property type="molecule type" value="Genomic_DNA"/>
</dbReference>
<dbReference type="Pfam" id="PF00069">
    <property type="entry name" value="Pkinase"/>
    <property type="match status" value="1"/>
</dbReference>
<evidence type="ECO:0000256" key="4">
    <source>
        <dbReference type="ARBA" id="ARBA00022840"/>
    </source>
</evidence>
<dbReference type="InterPro" id="IPR008271">
    <property type="entry name" value="Ser/Thr_kinase_AS"/>
</dbReference>
<dbReference type="AlphaFoldDB" id="A0A7S7NSH1"/>
<sequence>MIADRYEILATLGRGGMGEVYLARDHRLDTEVALKRVPLELAIEPRVREALVREARILARLSDNHIVRLFDLADTADGLFLVLEYVCGPSLDKVLSRRGKLPPEELQHVVDHVAQGLKRAHAMGVIHRDLKPANLLVQLTGDERRRYLRDGALPPTLLNADIKVTDFGLAKAVQQSRVEMSQSISGTPAYMAPEQFRGEMPSAETDIYALGFVAYACLAGAVPLGNAQPVYFHLQVTPPPIASVPAHMNAAIQRAIRKERADRFHDVTDFAVALRQPPPAAPMPVVPAVAPQPVPDEAKTKSMSRAGWRFRTKKGKAATPAGIVAVVLGFLILIPFLIRESGKSPVASQPGEVQSAAAPQELPPLAPLNPAQRIEDLPPVIEGAQMRSVPEPLPRGIAKPEILTRFRATGARILAFGPDGTLYVSSNGGDIGAIRDGRVLWQYRLAGDAARLSIAANGLLWIRSYYGGEKLFCFNSAGQGGEITDPAVVARRSLELSREAALIPTARCADAGGERREPAIEMPLNPLKLKWRTTLDYECNRDPVVGRNGNIAAQTRSNTEYLLASDGRVLWTYAAECPFSSQMLLANGTVLGLCSSPQQLLGIRDGRKVFTIASEHGVSSPFAQDAGSDFYRLESSQLYDEKRLIRTDAEGKEVWNVGLKLKLSTEAAMGPDGKIYILSTGPAGAEAMILGDRRP</sequence>
<dbReference type="RefSeq" id="WP_194450674.1">
    <property type="nucleotide sequence ID" value="NZ_CP063849.1"/>
</dbReference>
<keyword evidence="7" id="KW-0472">Membrane</keyword>
<protein>
    <submittedName>
        <fullName evidence="9">Protein kinase</fullName>
    </submittedName>
</protein>
<keyword evidence="7" id="KW-0812">Transmembrane</keyword>
<dbReference type="SMART" id="SM00220">
    <property type="entry name" value="S_TKc"/>
    <property type="match status" value="1"/>
</dbReference>
<feature type="transmembrane region" description="Helical" evidence="7">
    <location>
        <begin position="317"/>
        <end position="338"/>
    </location>
</feature>
<accession>A0A7S7NSH1</accession>
<evidence type="ECO:0000313" key="10">
    <source>
        <dbReference type="Proteomes" id="UP000593892"/>
    </source>
</evidence>